<feature type="domain" description="RNase III" evidence="16">
    <location>
        <begin position="583"/>
        <end position="705"/>
    </location>
</feature>
<evidence type="ECO:0000259" key="19">
    <source>
        <dbReference type="PROSITE" id="PS51327"/>
    </source>
</evidence>
<feature type="domain" description="PAZ" evidence="17">
    <location>
        <begin position="416"/>
        <end position="523"/>
    </location>
</feature>
<dbReference type="Gene3D" id="3.30.160.380">
    <property type="entry name" value="Dicer dimerisation domain"/>
    <property type="match status" value="1"/>
</dbReference>
<dbReference type="GO" id="GO:0005634">
    <property type="term" value="C:nucleus"/>
    <property type="evidence" value="ECO:0007669"/>
    <property type="project" value="TreeGrafter"/>
</dbReference>
<evidence type="ECO:0000313" key="21">
    <source>
        <dbReference type="Proteomes" id="UP000195402"/>
    </source>
</evidence>
<evidence type="ECO:0000256" key="5">
    <source>
        <dbReference type="ARBA" id="ARBA00022737"/>
    </source>
</evidence>
<evidence type="ECO:0000256" key="14">
    <source>
        <dbReference type="ARBA" id="ARBA00035116"/>
    </source>
</evidence>
<dbReference type="PROSITE" id="PS50821">
    <property type="entry name" value="PAZ"/>
    <property type="match status" value="1"/>
</dbReference>
<dbReference type="OMA" id="NICYART"/>
<dbReference type="InterPro" id="IPR036389">
    <property type="entry name" value="RNase_III_sf"/>
</dbReference>
<dbReference type="PROSITE" id="PS51327">
    <property type="entry name" value="DICER_DSRBF"/>
    <property type="match status" value="1"/>
</dbReference>
<evidence type="ECO:0000259" key="16">
    <source>
        <dbReference type="PROSITE" id="PS50142"/>
    </source>
</evidence>
<dbReference type="Gene3D" id="1.10.1520.10">
    <property type="entry name" value="Ribonuclease III domain"/>
    <property type="match status" value="2"/>
</dbReference>
<dbReference type="InterPro" id="IPR027417">
    <property type="entry name" value="P-loop_NTPase"/>
</dbReference>
<dbReference type="GO" id="GO:0004386">
    <property type="term" value="F:helicase activity"/>
    <property type="evidence" value="ECO:0007669"/>
    <property type="project" value="UniProtKB-KW"/>
</dbReference>
<keyword evidence="21" id="KW-1185">Reference proteome</keyword>
<dbReference type="InterPro" id="IPR038248">
    <property type="entry name" value="Dicer_dimer_sf"/>
</dbReference>
<dbReference type="InterPro" id="IPR003100">
    <property type="entry name" value="PAZ_dom"/>
</dbReference>
<dbReference type="FunCoup" id="A0A200PXZ0">
    <property type="interactions" value="2511"/>
</dbReference>
<dbReference type="SUPFAM" id="SSF52540">
    <property type="entry name" value="P-loop containing nucleoside triphosphate hydrolases"/>
    <property type="match status" value="1"/>
</dbReference>
<dbReference type="PANTHER" id="PTHR14950">
    <property type="entry name" value="DICER-RELATED"/>
    <property type="match status" value="1"/>
</dbReference>
<evidence type="ECO:0000256" key="8">
    <source>
        <dbReference type="ARBA" id="ARBA00022801"/>
    </source>
</evidence>
<dbReference type="PROSITE" id="PS50142">
    <property type="entry name" value="RNASE_3_2"/>
    <property type="match status" value="2"/>
</dbReference>
<evidence type="ECO:0000256" key="11">
    <source>
        <dbReference type="ARBA" id="ARBA00022842"/>
    </source>
</evidence>
<dbReference type="Gene3D" id="2.170.260.10">
    <property type="entry name" value="paz domain"/>
    <property type="match status" value="1"/>
</dbReference>
<dbReference type="InterPro" id="IPR005034">
    <property type="entry name" value="Dicer_dimerisation"/>
</dbReference>
<keyword evidence="13" id="KW-0464">Manganese</keyword>
<feature type="domain" description="Dicer dsRNA-binding fold" evidence="19">
    <location>
        <begin position="139"/>
        <end position="223"/>
    </location>
</feature>
<evidence type="ECO:0000256" key="3">
    <source>
        <dbReference type="ARBA" id="ARBA00022722"/>
    </source>
</evidence>
<dbReference type="CDD" id="cd00593">
    <property type="entry name" value="RIBOc"/>
    <property type="match status" value="2"/>
</dbReference>
<dbReference type="GO" id="GO:0005737">
    <property type="term" value="C:cytoplasm"/>
    <property type="evidence" value="ECO:0007669"/>
    <property type="project" value="TreeGrafter"/>
</dbReference>
<evidence type="ECO:0000313" key="20">
    <source>
        <dbReference type="EMBL" id="OVA03067.1"/>
    </source>
</evidence>
<dbReference type="Pfam" id="PF02170">
    <property type="entry name" value="PAZ"/>
    <property type="match status" value="1"/>
</dbReference>
<keyword evidence="8" id="KW-0378">Hydrolase</keyword>
<dbReference type="GO" id="GO:0003723">
    <property type="term" value="F:RNA binding"/>
    <property type="evidence" value="ECO:0007669"/>
    <property type="project" value="UniProtKB-UniRule"/>
</dbReference>
<dbReference type="InParanoid" id="A0A200PXZ0"/>
<dbReference type="GO" id="GO:0004525">
    <property type="term" value="F:ribonuclease III activity"/>
    <property type="evidence" value="ECO:0007669"/>
    <property type="project" value="InterPro"/>
</dbReference>
<evidence type="ECO:0000256" key="1">
    <source>
        <dbReference type="ARBA" id="ARBA00001936"/>
    </source>
</evidence>
<dbReference type="GO" id="GO:0005524">
    <property type="term" value="F:ATP binding"/>
    <property type="evidence" value="ECO:0007669"/>
    <property type="project" value="UniProtKB-KW"/>
</dbReference>
<dbReference type="GO" id="GO:0030422">
    <property type="term" value="P:siRNA processing"/>
    <property type="evidence" value="ECO:0007669"/>
    <property type="project" value="TreeGrafter"/>
</dbReference>
<dbReference type="SUPFAM" id="SSF101690">
    <property type="entry name" value="PAZ domain"/>
    <property type="match status" value="1"/>
</dbReference>
<dbReference type="GO" id="GO:0046872">
    <property type="term" value="F:metal ion binding"/>
    <property type="evidence" value="ECO:0007669"/>
    <property type="project" value="UniProtKB-KW"/>
</dbReference>
<protein>
    <submittedName>
        <fullName evidence="20">Ribonuclease III domain</fullName>
    </submittedName>
</protein>
<comment type="caution">
    <text evidence="20">The sequence shown here is derived from an EMBL/GenBank/DDBJ whole genome shotgun (WGS) entry which is preliminary data.</text>
</comment>
<keyword evidence="10" id="KW-0067">ATP-binding</keyword>
<evidence type="ECO:0000256" key="13">
    <source>
        <dbReference type="ARBA" id="ARBA00023211"/>
    </source>
</evidence>
<dbReference type="Pfam" id="PF03368">
    <property type="entry name" value="Dicer_dimer"/>
    <property type="match status" value="1"/>
</dbReference>
<keyword evidence="3" id="KW-0540">Nuclease</keyword>
<comment type="cofactor">
    <cofactor evidence="1">
        <name>Mn(2+)</name>
        <dbReference type="ChEBI" id="CHEBI:29035"/>
    </cofactor>
</comment>
<dbReference type="InterPro" id="IPR000999">
    <property type="entry name" value="RNase_III_dom"/>
</dbReference>
<dbReference type="Gene3D" id="3.40.50.300">
    <property type="entry name" value="P-loop containing nucleotide triphosphate hydrolases"/>
    <property type="match status" value="1"/>
</dbReference>
<gene>
    <name evidence="20" type="ORF">BVC80_8853g8</name>
</gene>
<dbReference type="FunFam" id="3.30.160.380:FF:000001">
    <property type="entry name" value="Endoribonuclease dicer-like 1"/>
    <property type="match status" value="1"/>
</dbReference>
<sequence length="947" mass="107673">MAGNGSGLQFQSRKKQIDIIDDFRKGTVNIIVATQILEEGLDVQSCNLVIRFDPSATVCSFIQSRGRARKQGSEYLLIMRSGDASTLSKVKNHLASGDIMRQESLRYGSFPCAPCEREMYDEDFYRVETTGAVVTLNSSVALIYFYCSHLPSDGYFRPAPRFIFDEERCTLHLPKSCPIQTICVRGQKNMLKKIVCLEACKKLHNIGDLTDTLLPLSVVEEADDAQEFGDIPYEDEIANYFPTELVSHCASSSEEELYHCYSIGLKQNFEYNVSLRDIILLMKCDPKSDFEDLDFHLDVSRGSVSVNMVYTGTIYLSANQVLMASRFQITLLRILIDHDLNKLKNDIDALYKKETHPMVHYLLLPSAHCAQKSSIIDWDCVKSSLFPSALAQLSENVGGDNKQFCSPSGCVHCIHTKDAVVCRSMLENSLVFTPHNGRIYCITCILDDMDGNSVMEKVEDSLTYKKHYKTRYGINLHYASESLLRGRHIFTVQNWLMRHKHHKEKELHNAWVELPPELCVIIMSPFTIDTLYSFSLVPSIMHRFESILLALSLKKMQLDHCMNKFSVPTMKVLEAITTKKCQEHFSLESLETLGDSFLKYAVSQHLFRMNKHHHEGLLTMKKEKMISNKVLCMFGCQRKLQGFIRNECFNPKQWVVPGDSSCRTVLDETFFTSSKIYITGKRHMKSKVVADAVEALVGAYLSTCGEVAALHFLDWLGMEVAFGNELPNERPWLMSPERHVNVNHFESLLKYSFRDPSLLVEALTHGLYQLSEIPRCYQRLEFLGDSVLDYLITVYMYNKYPGMSPGLLTDLRSASVNNDCYARAAVQAALHKHILHASSKLHKQIEMFVSNLEQLFLESTFGWGSGTDLPKVLGDVIESLAGAILVDSIYNKYAVWESIKHLLEPLVTPETVKRHPVRELVEVCARKSFEYGSSVSYDMTMAWLPSR</sequence>
<dbReference type="PANTHER" id="PTHR14950:SF70">
    <property type="entry name" value="ENDORIBONUCLEASE DICER HOMOLOG 2"/>
    <property type="match status" value="1"/>
</dbReference>
<comment type="cofactor">
    <cofactor evidence="2">
        <name>Mg(2+)</name>
        <dbReference type="ChEBI" id="CHEBI:18420"/>
    </cofactor>
</comment>
<evidence type="ECO:0000256" key="7">
    <source>
        <dbReference type="ARBA" id="ARBA00022759"/>
    </source>
</evidence>
<dbReference type="PROSITE" id="PS00517">
    <property type="entry name" value="RNASE_3_1"/>
    <property type="match status" value="1"/>
</dbReference>
<evidence type="ECO:0000259" key="18">
    <source>
        <dbReference type="PROSITE" id="PS51194"/>
    </source>
</evidence>
<dbReference type="Pfam" id="PF00636">
    <property type="entry name" value="Ribonuclease_3"/>
    <property type="match status" value="2"/>
</dbReference>
<accession>A0A200PXZ0</accession>
<dbReference type="SMART" id="SM00949">
    <property type="entry name" value="PAZ"/>
    <property type="match status" value="1"/>
</dbReference>
<keyword evidence="7" id="KW-0255">Endonuclease</keyword>
<evidence type="ECO:0000256" key="12">
    <source>
        <dbReference type="ARBA" id="ARBA00022884"/>
    </source>
</evidence>
<dbReference type="PROSITE" id="PS51194">
    <property type="entry name" value="HELICASE_CTER"/>
    <property type="match status" value="1"/>
</dbReference>
<evidence type="ECO:0000256" key="10">
    <source>
        <dbReference type="ARBA" id="ARBA00022840"/>
    </source>
</evidence>
<dbReference type="Proteomes" id="UP000195402">
    <property type="component" value="Unassembled WGS sequence"/>
</dbReference>
<dbReference type="SUPFAM" id="SSF69065">
    <property type="entry name" value="RNase III domain-like"/>
    <property type="match status" value="2"/>
</dbReference>
<dbReference type="FunFam" id="1.10.1520.10:FF:000004">
    <property type="entry name" value="Endoribonuclease dicer-like 1"/>
    <property type="match status" value="1"/>
</dbReference>
<comment type="similarity">
    <text evidence="14">Belongs to the helicase family. Dicer subfamily.</text>
</comment>
<keyword evidence="12 15" id="KW-0694">RNA-binding</keyword>
<evidence type="ECO:0000256" key="15">
    <source>
        <dbReference type="PROSITE-ProRule" id="PRU00657"/>
    </source>
</evidence>
<feature type="domain" description="Helicase C-terminal" evidence="18">
    <location>
        <begin position="1"/>
        <end position="135"/>
    </location>
</feature>
<dbReference type="Pfam" id="PF00271">
    <property type="entry name" value="Helicase_C"/>
    <property type="match status" value="1"/>
</dbReference>
<keyword evidence="5" id="KW-0677">Repeat</keyword>
<feature type="domain" description="RNase III" evidence="16">
    <location>
        <begin position="742"/>
        <end position="889"/>
    </location>
</feature>
<keyword evidence="4" id="KW-0479">Metal-binding</keyword>
<dbReference type="InterPro" id="IPR001650">
    <property type="entry name" value="Helicase_C-like"/>
</dbReference>
<dbReference type="STRING" id="56857.A0A200PXZ0"/>
<evidence type="ECO:0000259" key="17">
    <source>
        <dbReference type="PROSITE" id="PS50821"/>
    </source>
</evidence>
<dbReference type="SMART" id="SM00535">
    <property type="entry name" value="RIBOc"/>
    <property type="match status" value="2"/>
</dbReference>
<keyword evidence="11" id="KW-0460">Magnesium</keyword>
<organism evidence="20 21">
    <name type="scientific">Macleaya cordata</name>
    <name type="common">Five-seeded plume-poppy</name>
    <name type="synonym">Bocconia cordata</name>
    <dbReference type="NCBI Taxonomy" id="56857"/>
    <lineage>
        <taxon>Eukaryota</taxon>
        <taxon>Viridiplantae</taxon>
        <taxon>Streptophyta</taxon>
        <taxon>Embryophyta</taxon>
        <taxon>Tracheophyta</taxon>
        <taxon>Spermatophyta</taxon>
        <taxon>Magnoliopsida</taxon>
        <taxon>Ranunculales</taxon>
        <taxon>Papaveraceae</taxon>
        <taxon>Papaveroideae</taxon>
        <taxon>Macleaya</taxon>
    </lineage>
</organism>
<dbReference type="SMART" id="SM00490">
    <property type="entry name" value="HELICc"/>
    <property type="match status" value="1"/>
</dbReference>
<reference evidence="20 21" key="1">
    <citation type="journal article" date="2017" name="Mol. Plant">
        <title>The Genome of Medicinal Plant Macleaya cordata Provides New Insights into Benzylisoquinoline Alkaloids Metabolism.</title>
        <authorList>
            <person name="Liu X."/>
            <person name="Liu Y."/>
            <person name="Huang P."/>
            <person name="Ma Y."/>
            <person name="Qing Z."/>
            <person name="Tang Q."/>
            <person name="Cao H."/>
            <person name="Cheng P."/>
            <person name="Zheng Y."/>
            <person name="Yuan Z."/>
            <person name="Zhou Y."/>
            <person name="Liu J."/>
            <person name="Tang Z."/>
            <person name="Zhuo Y."/>
            <person name="Zhang Y."/>
            <person name="Yu L."/>
            <person name="Huang J."/>
            <person name="Yang P."/>
            <person name="Peng Q."/>
            <person name="Zhang J."/>
            <person name="Jiang W."/>
            <person name="Zhang Z."/>
            <person name="Lin K."/>
            <person name="Ro D.K."/>
            <person name="Chen X."/>
            <person name="Xiong X."/>
            <person name="Shang Y."/>
            <person name="Huang S."/>
            <person name="Zeng J."/>
        </authorList>
    </citation>
    <scope>NUCLEOTIDE SEQUENCE [LARGE SCALE GENOMIC DNA]</scope>
    <source>
        <strain evidence="21">cv. BLH2017</strain>
        <tissue evidence="20">Root</tissue>
    </source>
</reference>
<keyword evidence="6" id="KW-0547">Nucleotide-binding</keyword>
<dbReference type="OrthoDB" id="6513042at2759"/>
<evidence type="ECO:0000256" key="6">
    <source>
        <dbReference type="ARBA" id="ARBA00022741"/>
    </source>
</evidence>
<name>A0A200PXZ0_MACCD</name>
<evidence type="ECO:0000256" key="4">
    <source>
        <dbReference type="ARBA" id="ARBA00022723"/>
    </source>
</evidence>
<evidence type="ECO:0000256" key="9">
    <source>
        <dbReference type="ARBA" id="ARBA00022806"/>
    </source>
</evidence>
<keyword evidence="9" id="KW-0347">Helicase</keyword>
<proteinExistence type="inferred from homology"/>
<dbReference type="EMBL" id="MVGT01003860">
    <property type="protein sequence ID" value="OVA03067.1"/>
    <property type="molecule type" value="Genomic_DNA"/>
</dbReference>
<evidence type="ECO:0000256" key="2">
    <source>
        <dbReference type="ARBA" id="ARBA00001946"/>
    </source>
</evidence>
<dbReference type="AlphaFoldDB" id="A0A200PXZ0"/>
<dbReference type="InterPro" id="IPR036085">
    <property type="entry name" value="PAZ_dom_sf"/>
</dbReference>